<dbReference type="FunFam" id="3.40.50.300:FF:001322">
    <property type="entry name" value="Schlafen family member 11"/>
    <property type="match status" value="1"/>
</dbReference>
<dbReference type="GO" id="GO:0006338">
    <property type="term" value="P:chromatin remodeling"/>
    <property type="evidence" value="ECO:0007669"/>
    <property type="project" value="Ensembl"/>
</dbReference>
<dbReference type="GO" id="GO:0000049">
    <property type="term" value="F:tRNA binding"/>
    <property type="evidence" value="ECO:0007669"/>
    <property type="project" value="Ensembl"/>
</dbReference>
<dbReference type="OMA" id="HKLCVIP"/>
<dbReference type="GO" id="GO:0043111">
    <property type="term" value="P:replication fork arrest"/>
    <property type="evidence" value="ECO:0007669"/>
    <property type="project" value="Ensembl"/>
</dbReference>
<keyword evidence="4" id="KW-0378">Hydrolase</keyword>
<dbReference type="InParanoid" id="G3TGL4"/>
<dbReference type="GeneTree" id="ENSGT00410000025651"/>
<dbReference type="SUPFAM" id="SSF52540">
    <property type="entry name" value="P-loop containing nucleoside triphosphate hydrolases"/>
    <property type="match status" value="1"/>
</dbReference>
<dbReference type="GO" id="GO:0006974">
    <property type="term" value="P:DNA damage response"/>
    <property type="evidence" value="ECO:0007669"/>
    <property type="project" value="Ensembl"/>
</dbReference>
<evidence type="ECO:0000259" key="9">
    <source>
        <dbReference type="Pfam" id="PF21026"/>
    </source>
</evidence>
<dbReference type="InterPro" id="IPR007421">
    <property type="entry name" value="Schlafen_AlbA_2_dom"/>
</dbReference>
<keyword evidence="11" id="KW-1185">Reference proteome</keyword>
<dbReference type="Pfam" id="PF21026">
    <property type="entry name" value="SLFN_GTPase-like"/>
    <property type="match status" value="1"/>
</dbReference>
<dbReference type="PANTHER" id="PTHR12155:SF43">
    <property type="entry name" value="SCHLAFEN FAMILY MEMBER 13"/>
    <property type="match status" value="1"/>
</dbReference>
<dbReference type="AlphaFoldDB" id="G3TGL4"/>
<keyword evidence="3" id="KW-0547">Nucleotide-binding</keyword>
<dbReference type="GO" id="GO:0051607">
    <property type="term" value="P:defense response to virus"/>
    <property type="evidence" value="ECO:0007669"/>
    <property type="project" value="Ensembl"/>
</dbReference>
<dbReference type="STRING" id="9785.ENSLAFP00000013628"/>
<proteinExistence type="inferred from homology"/>
<dbReference type="PANTHER" id="PTHR12155">
    <property type="entry name" value="SCHLAFEN"/>
    <property type="match status" value="1"/>
</dbReference>
<accession>G3TGL4</accession>
<dbReference type="GO" id="GO:0005524">
    <property type="term" value="F:ATP binding"/>
    <property type="evidence" value="ECO:0007669"/>
    <property type="project" value="UniProtKB-KW"/>
</dbReference>
<dbReference type="GO" id="GO:0090734">
    <property type="term" value="C:site of DNA damage"/>
    <property type="evidence" value="ECO:0007669"/>
    <property type="project" value="Ensembl"/>
</dbReference>
<dbReference type="Pfam" id="PF17057">
    <property type="entry name" value="B3R"/>
    <property type="match status" value="1"/>
</dbReference>
<evidence type="ECO:0000313" key="10">
    <source>
        <dbReference type="Ensembl" id="ENSLAFP00000013628.3"/>
    </source>
</evidence>
<sequence length="900" mass="102560">MKKRNSSLVVELSYPDLVINVGKVTLGEENRKKLQKAQKEQEKIKVMQAVCALLNSGGGVVRMEMANKEEHPVEMGLDLEESLRELIGLSDLQAFFETKQQGRCFSIFVKSWSSDLFPGDSSIKSRICSLRSSLYLRSGTSVLLTDSREALDFLKTKKRNAKSSSGEEPSSKHIRVIPQGLCKSDPVFPVFQRDRFEYGEVLPFPESQFVEFKLFTKHVLTYVENIIPNYISAFANTRGGYLFIGVHDKSKKVLGCVKENVDPDSLRNRIERAIYKLPYVHFCQSSCGINFTLKILDVFAKGELYSYACVIRVEPFCCAVFSEAPGSWMVEGKHVCSLTTEEWVDRMTDTDPGVGEKDLSWLCNDFESQLSLDNGPPLSRPVYSKKGLEHKKNLQQVLFSGLVPSEHLRYTPEPLWEELSSQHEGLEELMKKEISPFSRGIFILSRSWAVDLDLQEKRGVICDALLIAQDSPPILYTILGEQDAEGHDYSTRTAFTLKQKLVNMGGYTGKVCVVTKVLYLNPESTPESLEGPGSPIDYPESYNLADTQQMEVLLQSLVIVLLGFRSFLSDQLGCEVFNLLTAQQYEIFSKNLRKNRELFIHGLPGSGKTIMAMKTMEKISNVFYCDADKILYISENQPLRNFLSKKEICNAVTRKTFMNRNFENIQHIIIDEAQNFRTEDGDWYEKAKEITQRKKDHPGILWIFLDYFQTSHLDCSGLPPLSAQYPREELTRVIRNADPIANFLHTTMQHIIRNPPFNIPPESLEMLREAEWAQGVRGTLKIKKDLSLKQIVTFVADTCKCFFERGYSLNDIAVLVSTAREVDTYKHELLKAMRKKRVVRFSDACDMSNDHIVLDSIRRFSGLERNIVFGIHPRAAEPDISNNILLCLSSRAKQHLYILW</sequence>
<evidence type="ECO:0000256" key="3">
    <source>
        <dbReference type="ARBA" id="ARBA00022741"/>
    </source>
</evidence>
<dbReference type="FunFam" id="3.30.950.30:FF:000002">
    <property type="entry name" value="Schlafen family member 11"/>
    <property type="match status" value="1"/>
</dbReference>
<dbReference type="GO" id="GO:2000134">
    <property type="term" value="P:negative regulation of G1/S transition of mitotic cell cycle"/>
    <property type="evidence" value="ECO:0007669"/>
    <property type="project" value="Ensembl"/>
</dbReference>
<feature type="domain" description="Schlafen group 3-like DNA/RNA helicase" evidence="7">
    <location>
        <begin position="598"/>
        <end position="710"/>
    </location>
</feature>
<name>G3TGL4_LOXAF</name>
<gene>
    <name evidence="10" type="primary">SLFN11</name>
</gene>
<feature type="domain" description="Schlafen GTPase-like" evidence="9">
    <location>
        <begin position="407"/>
        <end position="544"/>
    </location>
</feature>
<reference evidence="10" key="2">
    <citation type="submission" date="2025-08" db="UniProtKB">
        <authorList>
            <consortium name="Ensembl"/>
        </authorList>
    </citation>
    <scope>IDENTIFICATION</scope>
    <source>
        <strain evidence="10">Isolate ISIS603380</strain>
    </source>
</reference>
<comment type="similarity">
    <text evidence="2">Belongs to the Schlafen family. Subgroup III subfamily.</text>
</comment>
<dbReference type="Gene3D" id="3.30.950.30">
    <property type="entry name" value="Schlafen, AAA domain"/>
    <property type="match status" value="1"/>
</dbReference>
<evidence type="ECO:0000259" key="7">
    <source>
        <dbReference type="Pfam" id="PF09848"/>
    </source>
</evidence>
<evidence type="ECO:0000259" key="8">
    <source>
        <dbReference type="Pfam" id="PF17057"/>
    </source>
</evidence>
<protein>
    <submittedName>
        <fullName evidence="10">Schlafen family member 11</fullName>
    </submittedName>
</protein>
<dbReference type="InterPro" id="IPR018647">
    <property type="entry name" value="SLFN_3-like_DNA/RNA_helicase"/>
</dbReference>
<dbReference type="Proteomes" id="UP000007646">
    <property type="component" value="Unassembled WGS sequence"/>
</dbReference>
<reference evidence="10 11" key="1">
    <citation type="submission" date="2009-06" db="EMBL/GenBank/DDBJ databases">
        <title>The Genome Sequence of Loxodonta africana (African elephant).</title>
        <authorList>
            <person name="Di Palma F."/>
            <person name="Heiman D."/>
            <person name="Young S."/>
            <person name="Johnson J."/>
            <person name="Lander E.S."/>
            <person name="Lindblad-Toh K."/>
        </authorList>
    </citation>
    <scope>NUCLEOTIDE SEQUENCE [LARGE SCALE GENOMIC DNA]</scope>
    <source>
        <strain evidence="10 11">Isolate ISIS603380</strain>
    </source>
</reference>
<dbReference type="InterPro" id="IPR027417">
    <property type="entry name" value="P-loop_NTPase"/>
</dbReference>
<dbReference type="Ensembl" id="ENSLAFT00000016238.3">
    <property type="protein sequence ID" value="ENSLAFP00000013628.3"/>
    <property type="gene ID" value="ENSLAFG00000016240.3"/>
</dbReference>
<evidence type="ECO:0000313" key="11">
    <source>
        <dbReference type="Proteomes" id="UP000007646"/>
    </source>
</evidence>
<organism evidence="10 11">
    <name type="scientific">Loxodonta africana</name>
    <name type="common">African elephant</name>
    <dbReference type="NCBI Taxonomy" id="9785"/>
    <lineage>
        <taxon>Eukaryota</taxon>
        <taxon>Metazoa</taxon>
        <taxon>Chordata</taxon>
        <taxon>Craniata</taxon>
        <taxon>Vertebrata</taxon>
        <taxon>Euteleostomi</taxon>
        <taxon>Mammalia</taxon>
        <taxon>Eutheria</taxon>
        <taxon>Afrotheria</taxon>
        <taxon>Proboscidea</taxon>
        <taxon>Elephantidae</taxon>
        <taxon>Loxodonta</taxon>
    </lineage>
</organism>
<dbReference type="FunCoup" id="G3TGL4">
    <property type="interactions" value="332"/>
</dbReference>
<dbReference type="eggNOG" id="ENOG502QWKG">
    <property type="taxonomic scope" value="Eukaryota"/>
</dbReference>
<evidence type="ECO:0000256" key="2">
    <source>
        <dbReference type="ARBA" id="ARBA00010114"/>
    </source>
</evidence>
<dbReference type="InterPro" id="IPR031450">
    <property type="entry name" value="Poxin-SLFN/SLFN_N"/>
</dbReference>
<feature type="domain" description="Poxin-Schlafen/Schlafen-like N-terminal" evidence="8">
    <location>
        <begin position="89"/>
        <end position="204"/>
    </location>
</feature>
<evidence type="ECO:0000256" key="4">
    <source>
        <dbReference type="ARBA" id="ARBA00022801"/>
    </source>
</evidence>
<keyword evidence="5" id="KW-0067">ATP-binding</keyword>
<dbReference type="Pfam" id="PF09848">
    <property type="entry name" value="SLFN-g3_helicase"/>
    <property type="match status" value="1"/>
</dbReference>
<dbReference type="Pfam" id="PF04326">
    <property type="entry name" value="SLFN_AlbA_2"/>
    <property type="match status" value="1"/>
</dbReference>
<dbReference type="GO" id="GO:0016887">
    <property type="term" value="F:ATP hydrolysis activity"/>
    <property type="evidence" value="ECO:0007669"/>
    <property type="project" value="Ensembl"/>
</dbReference>
<evidence type="ECO:0000256" key="1">
    <source>
        <dbReference type="ARBA" id="ARBA00001946"/>
    </source>
</evidence>
<reference evidence="10" key="3">
    <citation type="submission" date="2025-09" db="UniProtKB">
        <authorList>
            <consortium name="Ensembl"/>
        </authorList>
    </citation>
    <scope>IDENTIFICATION</scope>
    <source>
        <strain evidence="10">Isolate ISIS603380</strain>
    </source>
</reference>
<evidence type="ECO:0000259" key="6">
    <source>
        <dbReference type="Pfam" id="PF04326"/>
    </source>
</evidence>
<dbReference type="GO" id="GO:0005829">
    <property type="term" value="C:cytosol"/>
    <property type="evidence" value="ECO:0007669"/>
    <property type="project" value="Ensembl"/>
</dbReference>
<dbReference type="InterPro" id="IPR038461">
    <property type="entry name" value="Schlafen_AlbA_2_dom_sf"/>
</dbReference>
<comment type="cofactor">
    <cofactor evidence="1">
        <name>Mg(2+)</name>
        <dbReference type="ChEBI" id="CHEBI:18420"/>
    </cofactor>
</comment>
<dbReference type="Gene3D" id="3.40.50.300">
    <property type="entry name" value="P-loop containing nucleotide triphosphate hydrolases"/>
    <property type="match status" value="2"/>
</dbReference>
<feature type="domain" description="Schlafen AlbA-2" evidence="6">
    <location>
        <begin position="206"/>
        <end position="316"/>
    </location>
</feature>
<dbReference type="InterPro" id="IPR029684">
    <property type="entry name" value="Schlafen"/>
</dbReference>
<dbReference type="InterPro" id="IPR048729">
    <property type="entry name" value="SLFN_GTPase-like"/>
</dbReference>
<dbReference type="GO" id="GO:0005654">
    <property type="term" value="C:nucleoplasm"/>
    <property type="evidence" value="ECO:0007669"/>
    <property type="project" value="Ensembl"/>
</dbReference>
<evidence type="ECO:0000256" key="5">
    <source>
        <dbReference type="ARBA" id="ARBA00022840"/>
    </source>
</evidence>